<dbReference type="WBParaSite" id="Pan_g19727.t1">
    <property type="protein sequence ID" value="Pan_g19727.t1"/>
    <property type="gene ID" value="Pan_g19727"/>
</dbReference>
<dbReference type="PANTHER" id="PTHR37427:SF2">
    <property type="entry name" value="SECRETED PROTEIN"/>
    <property type="match status" value="1"/>
</dbReference>
<evidence type="ECO:0000313" key="2">
    <source>
        <dbReference type="Proteomes" id="UP000492821"/>
    </source>
</evidence>
<dbReference type="Proteomes" id="UP000492821">
    <property type="component" value="Unassembled WGS sequence"/>
</dbReference>
<feature type="signal peptide" evidence="1">
    <location>
        <begin position="1"/>
        <end position="20"/>
    </location>
</feature>
<feature type="chain" id="PRO_5028969293" evidence="1">
    <location>
        <begin position="21"/>
        <end position="139"/>
    </location>
</feature>
<protein>
    <submittedName>
        <fullName evidence="3">ZP domain-containing protein</fullName>
    </submittedName>
</protein>
<proteinExistence type="predicted"/>
<organism evidence="2 3">
    <name type="scientific">Panagrellus redivivus</name>
    <name type="common">Microworm</name>
    <dbReference type="NCBI Taxonomy" id="6233"/>
    <lineage>
        <taxon>Eukaryota</taxon>
        <taxon>Metazoa</taxon>
        <taxon>Ecdysozoa</taxon>
        <taxon>Nematoda</taxon>
        <taxon>Chromadorea</taxon>
        <taxon>Rhabditida</taxon>
        <taxon>Tylenchina</taxon>
        <taxon>Panagrolaimomorpha</taxon>
        <taxon>Panagrolaimoidea</taxon>
        <taxon>Panagrolaimidae</taxon>
        <taxon>Panagrellus</taxon>
    </lineage>
</organism>
<evidence type="ECO:0000256" key="1">
    <source>
        <dbReference type="SAM" id="SignalP"/>
    </source>
</evidence>
<keyword evidence="2" id="KW-1185">Reference proteome</keyword>
<sequence length="139" mass="15339">MKSTVLTLALLLIIIENVLSCTIEIMVKSDSRKPVYAQYTAPDGQKSPLWLFKKINQNQRFNIVLETCAKAPMIVDLFEVKPDGEPGAKIDSTSAIVNGNGFVDYVITDDHHARMARRVGVLCGFGACGTRGKRSTVFY</sequence>
<dbReference type="AlphaFoldDB" id="A0A7E4VE50"/>
<keyword evidence="1" id="KW-0732">Signal</keyword>
<reference evidence="3" key="2">
    <citation type="submission" date="2020-10" db="UniProtKB">
        <authorList>
            <consortium name="WormBaseParasite"/>
        </authorList>
    </citation>
    <scope>IDENTIFICATION</scope>
</reference>
<name>A0A7E4VE50_PANRE</name>
<dbReference type="PANTHER" id="PTHR37427">
    <property type="entry name" value="PROTEIN CBG20963-RELATED"/>
    <property type="match status" value="1"/>
</dbReference>
<accession>A0A7E4VE50</accession>
<reference evidence="2" key="1">
    <citation type="journal article" date="2013" name="Genetics">
        <title>The draft genome and transcriptome of Panagrellus redivivus are shaped by the harsh demands of a free-living lifestyle.</title>
        <authorList>
            <person name="Srinivasan J."/>
            <person name="Dillman A.R."/>
            <person name="Macchietto M.G."/>
            <person name="Heikkinen L."/>
            <person name="Lakso M."/>
            <person name="Fracchia K.M."/>
            <person name="Antoshechkin I."/>
            <person name="Mortazavi A."/>
            <person name="Wong G."/>
            <person name="Sternberg P.W."/>
        </authorList>
    </citation>
    <scope>NUCLEOTIDE SEQUENCE [LARGE SCALE GENOMIC DNA]</scope>
    <source>
        <strain evidence="2">MT8872</strain>
    </source>
</reference>
<evidence type="ECO:0000313" key="3">
    <source>
        <dbReference type="WBParaSite" id="Pan_g19727.t1"/>
    </source>
</evidence>